<gene>
    <name evidence="1" type="ORF">GCM10010917_38110</name>
</gene>
<accession>A0ABQ1GS32</accession>
<protein>
    <submittedName>
        <fullName evidence="1">Uncharacterized protein</fullName>
    </submittedName>
</protein>
<dbReference type="EMBL" id="BMHF01000019">
    <property type="protein sequence ID" value="GGA49221.1"/>
    <property type="molecule type" value="Genomic_DNA"/>
</dbReference>
<name>A0ABQ1GS32_9BACL</name>
<evidence type="ECO:0000313" key="2">
    <source>
        <dbReference type="Proteomes" id="UP000609323"/>
    </source>
</evidence>
<evidence type="ECO:0000313" key="1">
    <source>
        <dbReference type="EMBL" id="GGA49221.1"/>
    </source>
</evidence>
<dbReference type="Proteomes" id="UP000609323">
    <property type="component" value="Unassembled WGS sequence"/>
</dbReference>
<dbReference type="RefSeq" id="WP_174704726.1">
    <property type="nucleotide sequence ID" value="NZ_BMHF01000019.1"/>
</dbReference>
<reference evidence="2" key="1">
    <citation type="journal article" date="2019" name="Int. J. Syst. Evol. Microbiol.">
        <title>The Global Catalogue of Microorganisms (GCM) 10K type strain sequencing project: providing services to taxonomists for standard genome sequencing and annotation.</title>
        <authorList>
            <consortium name="The Broad Institute Genomics Platform"/>
            <consortium name="The Broad Institute Genome Sequencing Center for Infectious Disease"/>
            <person name="Wu L."/>
            <person name="Ma J."/>
        </authorList>
    </citation>
    <scope>NUCLEOTIDE SEQUENCE [LARGE SCALE GENOMIC DNA]</scope>
    <source>
        <strain evidence="2">CGMCC 1.15044</strain>
    </source>
</reference>
<comment type="caution">
    <text evidence="1">The sequence shown here is derived from an EMBL/GenBank/DDBJ whole genome shotgun (WGS) entry which is preliminary data.</text>
</comment>
<sequence>MNEKWGEMKKAAKDAVSRTLENGFDVLKTAKELNESFTKKSDSDKK</sequence>
<keyword evidence="2" id="KW-1185">Reference proteome</keyword>
<proteinExistence type="predicted"/>
<organism evidence="1 2">
    <name type="scientific">Paenibacillus physcomitrellae</name>
    <dbReference type="NCBI Taxonomy" id="1619311"/>
    <lineage>
        <taxon>Bacteria</taxon>
        <taxon>Bacillati</taxon>
        <taxon>Bacillota</taxon>
        <taxon>Bacilli</taxon>
        <taxon>Bacillales</taxon>
        <taxon>Paenibacillaceae</taxon>
        <taxon>Paenibacillus</taxon>
    </lineage>
</organism>